<proteinExistence type="predicted"/>
<keyword evidence="3" id="KW-1185">Reference proteome</keyword>
<comment type="caution">
    <text evidence="2">The sequence shown here is derived from an EMBL/GenBank/DDBJ whole genome shotgun (WGS) entry which is preliminary data.</text>
</comment>
<gene>
    <name evidence="2" type="ORF">EYF80_019644</name>
</gene>
<dbReference type="Proteomes" id="UP000314294">
    <property type="component" value="Unassembled WGS sequence"/>
</dbReference>
<evidence type="ECO:0000313" key="3">
    <source>
        <dbReference type="Proteomes" id="UP000314294"/>
    </source>
</evidence>
<reference evidence="2 3" key="1">
    <citation type="submission" date="2019-03" db="EMBL/GenBank/DDBJ databases">
        <title>First draft genome of Liparis tanakae, snailfish: a comprehensive survey of snailfish specific genes.</title>
        <authorList>
            <person name="Kim W."/>
            <person name="Song I."/>
            <person name="Jeong J.-H."/>
            <person name="Kim D."/>
            <person name="Kim S."/>
            <person name="Ryu S."/>
            <person name="Song J.Y."/>
            <person name="Lee S.K."/>
        </authorList>
    </citation>
    <scope>NUCLEOTIDE SEQUENCE [LARGE SCALE GENOMIC DNA]</scope>
    <source>
        <tissue evidence="2">Muscle</tissue>
    </source>
</reference>
<evidence type="ECO:0000256" key="1">
    <source>
        <dbReference type="SAM" id="MobiDB-lite"/>
    </source>
</evidence>
<organism evidence="2 3">
    <name type="scientific">Liparis tanakae</name>
    <name type="common">Tanaka's snailfish</name>
    <dbReference type="NCBI Taxonomy" id="230148"/>
    <lineage>
        <taxon>Eukaryota</taxon>
        <taxon>Metazoa</taxon>
        <taxon>Chordata</taxon>
        <taxon>Craniata</taxon>
        <taxon>Vertebrata</taxon>
        <taxon>Euteleostomi</taxon>
        <taxon>Actinopterygii</taxon>
        <taxon>Neopterygii</taxon>
        <taxon>Teleostei</taxon>
        <taxon>Neoteleostei</taxon>
        <taxon>Acanthomorphata</taxon>
        <taxon>Eupercaria</taxon>
        <taxon>Perciformes</taxon>
        <taxon>Cottioidei</taxon>
        <taxon>Cottales</taxon>
        <taxon>Liparidae</taxon>
        <taxon>Liparis</taxon>
    </lineage>
</organism>
<evidence type="ECO:0000313" key="2">
    <source>
        <dbReference type="EMBL" id="TNN70143.1"/>
    </source>
</evidence>
<protein>
    <submittedName>
        <fullName evidence="2">Uncharacterized protein</fullName>
    </submittedName>
</protein>
<dbReference type="EMBL" id="SRLO01000167">
    <property type="protein sequence ID" value="TNN70143.1"/>
    <property type="molecule type" value="Genomic_DNA"/>
</dbReference>
<accession>A0A4Z2HYT4</accession>
<feature type="region of interest" description="Disordered" evidence="1">
    <location>
        <begin position="1"/>
        <end position="21"/>
    </location>
</feature>
<name>A0A4Z2HYT4_9TELE</name>
<sequence length="71" mass="7927">MEDRAQCKPRTAGSTGDRREERMLLSSSSVQEIGFCPLAQWQDQIVGCSAVDLISTAALVQNILLPFSWWK</sequence>
<dbReference type="AlphaFoldDB" id="A0A4Z2HYT4"/>